<evidence type="ECO:0000256" key="2">
    <source>
        <dbReference type="ARBA" id="ARBA00023172"/>
    </source>
</evidence>
<dbReference type="InterPro" id="IPR016423">
    <property type="entry name" value="Resolvase_Rsv"/>
</dbReference>
<evidence type="ECO:0000256" key="1">
    <source>
        <dbReference type="ARBA" id="ARBA00022908"/>
    </source>
</evidence>
<evidence type="ECO:0000256" key="3">
    <source>
        <dbReference type="PIRSR" id="PIRSR004576-50"/>
    </source>
</evidence>
<comment type="caution">
    <text evidence="5">The sequence shown here is derived from an EMBL/GenBank/DDBJ whole genome shotgun (WGS) entry which is preliminary data.</text>
</comment>
<dbReference type="GO" id="GO:0006310">
    <property type="term" value="P:DNA recombination"/>
    <property type="evidence" value="ECO:0007669"/>
    <property type="project" value="UniProtKB-KW"/>
</dbReference>
<accession>A0A2T2XUZ5</accession>
<feature type="domain" description="Tyr recombinase" evidence="4">
    <location>
        <begin position="39"/>
        <end position="237"/>
    </location>
</feature>
<dbReference type="EMBL" id="PYHO01000050">
    <property type="protein sequence ID" value="PSR44095.1"/>
    <property type="molecule type" value="Genomic_DNA"/>
</dbReference>
<dbReference type="InterPro" id="IPR002104">
    <property type="entry name" value="Integrase_catalytic"/>
</dbReference>
<keyword evidence="2" id="KW-0233">DNA recombination</keyword>
<name>A0A2T2XUZ5_9ENTR</name>
<dbReference type="RefSeq" id="WP_106931028.1">
    <property type="nucleotide sequence ID" value="NZ_CABMMU010000050.1"/>
</dbReference>
<evidence type="ECO:0000313" key="5">
    <source>
        <dbReference type="EMBL" id="PSR44095.1"/>
    </source>
</evidence>
<sequence length="256" mass="29015">MNLPSFMPGSPPLPVTAVPAGFDYGRALSLREMAGHYTELPKYLLAPEVSALLHYLPDWNQHAFINTLWNAGPRLNEALALRRRDFHLNDEIPHVVIRTAKQRRAGGGRPKKGKSANRVVPLSDPAYVDEMRRLFASTKEQFEDDIITGERRARPIWSVSDRTVRNWLVRAIDSAGRDGVRFSIAVSPHTFRHSFAMHLLYGHVHPKIIQGLMGHEKFESTEVYTKIFALDVAASQDIRFTLNTQDALQLLRARTD</sequence>
<dbReference type="Gene3D" id="1.10.443.10">
    <property type="entry name" value="Intergrase catalytic core"/>
    <property type="match status" value="1"/>
</dbReference>
<dbReference type="InterPro" id="IPR011010">
    <property type="entry name" value="DNA_brk_join_enz"/>
</dbReference>
<keyword evidence="6" id="KW-1185">Reference proteome</keyword>
<reference evidence="5 6" key="1">
    <citation type="submission" date="2018-03" db="EMBL/GenBank/DDBJ databases">
        <title>First report of an OXA-48+CTX-M-M-producing Kluyvera ascorbata clone recovered from patients admitted in a University Hospital in Madrid, Spain.</title>
        <authorList>
            <person name="Hernandez-Garcia M."/>
            <person name="Leon-Sampedro R."/>
            <person name="Perez-Viso B."/>
            <person name="Morosini M.I."/>
            <person name="Lopez-Fresnena N."/>
            <person name="Coque T.M."/>
            <person name="Bonten M."/>
            <person name="Malhotra-Kumar S."/>
            <person name="Ruiz-Garbajosa P."/>
            <person name="Canton R."/>
        </authorList>
    </citation>
    <scope>NUCLEOTIDE SEQUENCE [LARGE SCALE GENOMIC DNA]</scope>
    <source>
        <strain evidence="5 6">KA2</strain>
    </source>
</reference>
<keyword evidence="1" id="KW-0229">DNA integration</keyword>
<dbReference type="Pfam" id="PF00589">
    <property type="entry name" value="Phage_integrase"/>
    <property type="match status" value="1"/>
</dbReference>
<feature type="active site" description="O-(3'-phospho-DNA)-tyrosine intermediate" evidence="3">
    <location>
        <position position="224"/>
    </location>
</feature>
<dbReference type="PANTHER" id="PTHR30349:SF90">
    <property type="entry name" value="TYROSINE RECOMBINASE XERD"/>
    <property type="match status" value="1"/>
</dbReference>
<proteinExistence type="predicted"/>
<dbReference type="GO" id="GO:0015074">
    <property type="term" value="P:DNA integration"/>
    <property type="evidence" value="ECO:0007669"/>
    <property type="project" value="UniProtKB-KW"/>
</dbReference>
<dbReference type="PROSITE" id="PS51898">
    <property type="entry name" value="TYR_RECOMBINASE"/>
    <property type="match status" value="1"/>
</dbReference>
<organism evidence="5 6">
    <name type="scientific">Kluyvera genomosp. 2</name>
    <dbReference type="NCBI Taxonomy" id="2774054"/>
    <lineage>
        <taxon>Bacteria</taxon>
        <taxon>Pseudomonadati</taxon>
        <taxon>Pseudomonadota</taxon>
        <taxon>Gammaproteobacteria</taxon>
        <taxon>Enterobacterales</taxon>
        <taxon>Enterobacteriaceae</taxon>
        <taxon>Kluyvera</taxon>
    </lineage>
</organism>
<protein>
    <submittedName>
        <fullName evidence="5">Resolvase</fullName>
    </submittedName>
</protein>
<dbReference type="SUPFAM" id="SSF56349">
    <property type="entry name" value="DNA breaking-rejoining enzymes"/>
    <property type="match status" value="1"/>
</dbReference>
<dbReference type="AlphaFoldDB" id="A0A2T2XUZ5"/>
<dbReference type="PANTHER" id="PTHR30349">
    <property type="entry name" value="PHAGE INTEGRASE-RELATED"/>
    <property type="match status" value="1"/>
</dbReference>
<dbReference type="Proteomes" id="UP000240892">
    <property type="component" value="Unassembled WGS sequence"/>
</dbReference>
<gene>
    <name evidence="5" type="ORF">C8256_25125</name>
</gene>
<dbReference type="GO" id="GO:0003677">
    <property type="term" value="F:DNA binding"/>
    <property type="evidence" value="ECO:0007669"/>
    <property type="project" value="InterPro"/>
</dbReference>
<dbReference type="InterPro" id="IPR013762">
    <property type="entry name" value="Integrase-like_cat_sf"/>
</dbReference>
<dbReference type="PIRSF" id="PIRSF004576">
    <property type="entry name" value="Resolvase_Rsv"/>
    <property type="match status" value="1"/>
</dbReference>
<dbReference type="InterPro" id="IPR050090">
    <property type="entry name" value="Tyrosine_recombinase_XerCD"/>
</dbReference>
<evidence type="ECO:0000313" key="6">
    <source>
        <dbReference type="Proteomes" id="UP000240892"/>
    </source>
</evidence>
<evidence type="ECO:0000259" key="4">
    <source>
        <dbReference type="PROSITE" id="PS51898"/>
    </source>
</evidence>